<dbReference type="EMBL" id="SMOL01000115">
    <property type="protein sequence ID" value="KAB2633850.1"/>
    <property type="molecule type" value="Genomic_DNA"/>
</dbReference>
<keyword evidence="2" id="KW-1185">Reference proteome</keyword>
<proteinExistence type="predicted"/>
<gene>
    <name evidence="1" type="ORF">D8674_038217</name>
</gene>
<comment type="caution">
    <text evidence="1">The sequence shown here is derived from an EMBL/GenBank/DDBJ whole genome shotgun (WGS) entry which is preliminary data.</text>
</comment>
<dbReference type="AlphaFoldDB" id="A0A5N5I862"/>
<protein>
    <submittedName>
        <fullName evidence="1">S ribonuclease</fullName>
    </submittedName>
</protein>
<reference evidence="1 2" key="1">
    <citation type="submission" date="2019-09" db="EMBL/GenBank/DDBJ databases">
        <authorList>
            <person name="Ou C."/>
        </authorList>
    </citation>
    <scope>NUCLEOTIDE SEQUENCE [LARGE SCALE GENOMIC DNA]</scope>
    <source>
        <strain evidence="1">S2</strain>
        <tissue evidence="1">Leaf</tissue>
    </source>
</reference>
<reference evidence="1 2" key="2">
    <citation type="submission" date="2019-11" db="EMBL/GenBank/DDBJ databases">
        <title>A de novo genome assembly of a pear dwarfing rootstock.</title>
        <authorList>
            <person name="Wang F."/>
            <person name="Wang J."/>
            <person name="Li S."/>
            <person name="Zhang Y."/>
            <person name="Fang M."/>
            <person name="Ma L."/>
            <person name="Zhao Y."/>
            <person name="Jiang S."/>
        </authorList>
    </citation>
    <scope>NUCLEOTIDE SEQUENCE [LARGE SCALE GENOMIC DNA]</scope>
    <source>
        <strain evidence="1">S2</strain>
        <tissue evidence="1">Leaf</tissue>
    </source>
</reference>
<dbReference type="Proteomes" id="UP000327157">
    <property type="component" value="Unassembled WGS sequence"/>
</dbReference>
<sequence>MAPRSRRNTTKSGNGLDAYEAASQLNESQYIITSIHALGEAQKEIAAFMKELKNSIPKPNEKA</sequence>
<accession>A0A5N5I862</accession>
<evidence type="ECO:0000313" key="1">
    <source>
        <dbReference type="EMBL" id="KAB2633850.1"/>
    </source>
</evidence>
<evidence type="ECO:0000313" key="2">
    <source>
        <dbReference type="Proteomes" id="UP000327157"/>
    </source>
</evidence>
<organism evidence="1 2">
    <name type="scientific">Pyrus ussuriensis x Pyrus communis</name>
    <dbReference type="NCBI Taxonomy" id="2448454"/>
    <lineage>
        <taxon>Eukaryota</taxon>
        <taxon>Viridiplantae</taxon>
        <taxon>Streptophyta</taxon>
        <taxon>Embryophyta</taxon>
        <taxon>Tracheophyta</taxon>
        <taxon>Spermatophyta</taxon>
        <taxon>Magnoliopsida</taxon>
        <taxon>eudicotyledons</taxon>
        <taxon>Gunneridae</taxon>
        <taxon>Pentapetalae</taxon>
        <taxon>rosids</taxon>
        <taxon>fabids</taxon>
        <taxon>Rosales</taxon>
        <taxon>Rosaceae</taxon>
        <taxon>Amygdaloideae</taxon>
        <taxon>Maleae</taxon>
        <taxon>Pyrus</taxon>
    </lineage>
</organism>
<name>A0A5N5I862_9ROSA</name>